<dbReference type="STRING" id="1507870.A0A1V8SPT0"/>
<dbReference type="SUPFAM" id="SSF57840">
    <property type="entry name" value="Ribosomal protein L36"/>
    <property type="match status" value="1"/>
</dbReference>
<comment type="similarity">
    <text evidence="1 4">Belongs to the bacterial ribosomal protein bL36 family.</text>
</comment>
<dbReference type="GO" id="GO:1990904">
    <property type="term" value="C:ribonucleoprotein complex"/>
    <property type="evidence" value="ECO:0007669"/>
    <property type="project" value="UniProtKB-KW"/>
</dbReference>
<gene>
    <name evidence="5" type="ORF">B0A48_13313</name>
</gene>
<dbReference type="PANTHER" id="PTHR18804">
    <property type="entry name" value="RIBOSOMAL PROTEIN"/>
    <property type="match status" value="1"/>
</dbReference>
<dbReference type="OrthoDB" id="10265903at2759"/>
<dbReference type="Pfam" id="PF00444">
    <property type="entry name" value="Ribosomal_L36"/>
    <property type="match status" value="1"/>
</dbReference>
<dbReference type="GO" id="GO:0005840">
    <property type="term" value="C:ribosome"/>
    <property type="evidence" value="ECO:0007669"/>
    <property type="project" value="UniProtKB-KW"/>
</dbReference>
<dbReference type="InterPro" id="IPR052010">
    <property type="entry name" value="Ribosomal_LSU_bL36"/>
</dbReference>
<dbReference type="GO" id="GO:0006412">
    <property type="term" value="P:translation"/>
    <property type="evidence" value="ECO:0007669"/>
    <property type="project" value="InterPro"/>
</dbReference>
<keyword evidence="2 4" id="KW-0689">Ribosomal protein</keyword>
<evidence type="ECO:0000256" key="3">
    <source>
        <dbReference type="ARBA" id="ARBA00023274"/>
    </source>
</evidence>
<organism evidence="5 6">
    <name type="scientific">Cryoendolithus antarcticus</name>
    <dbReference type="NCBI Taxonomy" id="1507870"/>
    <lineage>
        <taxon>Eukaryota</taxon>
        <taxon>Fungi</taxon>
        <taxon>Dikarya</taxon>
        <taxon>Ascomycota</taxon>
        <taxon>Pezizomycotina</taxon>
        <taxon>Dothideomycetes</taxon>
        <taxon>Dothideomycetidae</taxon>
        <taxon>Cladosporiales</taxon>
        <taxon>Cladosporiaceae</taxon>
        <taxon>Cryoendolithus</taxon>
    </lineage>
</organism>
<accession>A0A1V8SPT0</accession>
<sequence>MPSCTSLPRTLLRLPLSPRSSHAFTALRLRHHSSLCANTNTSLTTAFRSLALRPALAQPTWQMQTQIRGMKVRSSVKKLCDGCKSVRRKGGKYVYIICSKNAKHKQRQG</sequence>
<dbReference type="PANTHER" id="PTHR18804:SF16">
    <property type="entry name" value="RIBOSOMAL PROTEIN"/>
    <property type="match status" value="1"/>
</dbReference>
<dbReference type="InParanoid" id="A0A1V8SPT0"/>
<dbReference type="EMBL" id="NAJO01000032">
    <property type="protein sequence ID" value="OQO01070.1"/>
    <property type="molecule type" value="Genomic_DNA"/>
</dbReference>
<evidence type="ECO:0000313" key="5">
    <source>
        <dbReference type="EMBL" id="OQO01070.1"/>
    </source>
</evidence>
<evidence type="ECO:0000313" key="6">
    <source>
        <dbReference type="Proteomes" id="UP000192596"/>
    </source>
</evidence>
<dbReference type="GO" id="GO:0003735">
    <property type="term" value="F:structural constituent of ribosome"/>
    <property type="evidence" value="ECO:0007669"/>
    <property type="project" value="InterPro"/>
</dbReference>
<protein>
    <recommendedName>
        <fullName evidence="4">Ribosomal protein</fullName>
    </recommendedName>
</protein>
<dbReference type="InterPro" id="IPR035977">
    <property type="entry name" value="Ribosomal_bL36_sp"/>
</dbReference>
<evidence type="ECO:0000256" key="2">
    <source>
        <dbReference type="ARBA" id="ARBA00022980"/>
    </source>
</evidence>
<proteinExistence type="inferred from homology"/>
<evidence type="ECO:0000256" key="1">
    <source>
        <dbReference type="ARBA" id="ARBA00007645"/>
    </source>
</evidence>
<dbReference type="NCBIfam" id="TIGR01022">
    <property type="entry name" value="rpmJ_bact"/>
    <property type="match status" value="1"/>
</dbReference>
<name>A0A1V8SPT0_9PEZI</name>
<dbReference type="InterPro" id="IPR000473">
    <property type="entry name" value="Ribosomal_bL36"/>
</dbReference>
<dbReference type="Proteomes" id="UP000192596">
    <property type="component" value="Unassembled WGS sequence"/>
</dbReference>
<dbReference type="AlphaFoldDB" id="A0A1V8SPT0"/>
<dbReference type="HAMAP" id="MF_00251">
    <property type="entry name" value="Ribosomal_bL36"/>
    <property type="match status" value="1"/>
</dbReference>
<reference evidence="6" key="1">
    <citation type="submission" date="2017-03" db="EMBL/GenBank/DDBJ databases">
        <title>Genomes of endolithic fungi from Antarctica.</title>
        <authorList>
            <person name="Coleine C."/>
            <person name="Masonjones S."/>
            <person name="Stajich J.E."/>
        </authorList>
    </citation>
    <scope>NUCLEOTIDE SEQUENCE [LARGE SCALE GENOMIC DNA]</scope>
    <source>
        <strain evidence="6">CCFEE 5527</strain>
    </source>
</reference>
<evidence type="ECO:0000256" key="4">
    <source>
        <dbReference type="RuleBase" id="RU000570"/>
    </source>
</evidence>
<comment type="caution">
    <text evidence="5">The sequence shown here is derived from an EMBL/GenBank/DDBJ whole genome shotgun (WGS) entry which is preliminary data.</text>
</comment>
<keyword evidence="3 4" id="KW-0687">Ribonucleoprotein</keyword>
<keyword evidence="6" id="KW-1185">Reference proteome</keyword>